<dbReference type="GO" id="GO:0004828">
    <property type="term" value="F:serine-tRNA ligase activity"/>
    <property type="evidence" value="ECO:0007669"/>
    <property type="project" value="UniProtKB-UniRule"/>
</dbReference>
<comment type="similarity">
    <text evidence="3 12">Belongs to the class-II aminoacyl-tRNA synthetase family. Type-1 seryl-tRNA synthetase subfamily.</text>
</comment>
<keyword evidence="7 12" id="KW-0067">ATP-binding</keyword>
<dbReference type="NCBIfam" id="TIGR00414">
    <property type="entry name" value="serS"/>
    <property type="match status" value="1"/>
</dbReference>
<feature type="binding site" evidence="13">
    <location>
        <position position="231"/>
    </location>
    <ligand>
        <name>L-serine</name>
        <dbReference type="ChEBI" id="CHEBI:33384"/>
    </ligand>
</feature>
<keyword evidence="9 12" id="KW-0030">Aminoacyl-tRNA synthetase</keyword>
<dbReference type="InterPro" id="IPR006195">
    <property type="entry name" value="aa-tRNA-synth_II"/>
</dbReference>
<dbReference type="PANTHER" id="PTHR43697:SF1">
    <property type="entry name" value="SERINE--TRNA LIGASE"/>
    <property type="match status" value="1"/>
</dbReference>
<evidence type="ECO:0000256" key="11">
    <source>
        <dbReference type="ARBA" id="ARBA00048823"/>
    </source>
</evidence>
<dbReference type="PANTHER" id="PTHR43697">
    <property type="entry name" value="SERYL-TRNA SYNTHETASE"/>
    <property type="match status" value="1"/>
</dbReference>
<dbReference type="PRINTS" id="PR00981">
    <property type="entry name" value="TRNASYNTHSER"/>
</dbReference>
<dbReference type="GO" id="GO:0006434">
    <property type="term" value="P:seryl-tRNA aminoacylation"/>
    <property type="evidence" value="ECO:0007669"/>
    <property type="project" value="UniProtKB-UniRule"/>
</dbReference>
<comment type="function">
    <text evidence="12">Catalyzes the attachment of serine to tRNA(Ser). Is also able to aminoacylate tRNA(Sec) with serine, to form the misacylated tRNA L-seryl-tRNA(Sec), which will be further converted into selenocysteinyl-tRNA(Sec).</text>
</comment>
<reference evidence="17 18" key="1">
    <citation type="submission" date="2018-06" db="EMBL/GenBank/DDBJ databases">
        <title>Comparative analysis of microorganisms from saline springs in Andes Mountain Range, Colombia.</title>
        <authorList>
            <person name="Rubin E."/>
        </authorList>
    </citation>
    <scope>NUCLEOTIDE SEQUENCE [LARGE SCALE GENOMIC DNA]</scope>
    <source>
        <strain evidence="17 18">USBA-857</strain>
    </source>
</reference>
<dbReference type="CDD" id="cd00770">
    <property type="entry name" value="SerRS_core"/>
    <property type="match status" value="1"/>
</dbReference>
<dbReference type="Gene3D" id="1.10.287.40">
    <property type="entry name" value="Serine-tRNA synthetase, tRNA binding domain"/>
    <property type="match status" value="1"/>
</dbReference>
<gene>
    <name evidence="12" type="primary">serS</name>
    <name evidence="17" type="ORF">BCL93_10414</name>
</gene>
<comment type="caution">
    <text evidence="12">Lacks conserved residue(s) required for the propagation of feature annotation.</text>
</comment>
<feature type="binding site" evidence="12 13">
    <location>
        <position position="285"/>
    </location>
    <ligand>
        <name>L-serine</name>
        <dbReference type="ChEBI" id="CHEBI:33384"/>
    </ligand>
</feature>
<evidence type="ECO:0000256" key="12">
    <source>
        <dbReference type="HAMAP-Rule" id="MF_00176"/>
    </source>
</evidence>
<dbReference type="GO" id="GO:0005524">
    <property type="term" value="F:ATP binding"/>
    <property type="evidence" value="ECO:0007669"/>
    <property type="project" value="UniProtKB-UniRule"/>
</dbReference>
<evidence type="ECO:0000256" key="2">
    <source>
        <dbReference type="ARBA" id="ARBA00005045"/>
    </source>
</evidence>
<dbReference type="InterPro" id="IPR042103">
    <property type="entry name" value="SerRS_1_N_sf"/>
</dbReference>
<dbReference type="InterPro" id="IPR010978">
    <property type="entry name" value="tRNA-bd_arm"/>
</dbReference>
<name>A0A328XSP2_9GAMM</name>
<dbReference type="InterPro" id="IPR033729">
    <property type="entry name" value="SerRS_core"/>
</dbReference>
<feature type="binding site" evidence="12 14">
    <location>
        <begin position="349"/>
        <end position="352"/>
    </location>
    <ligand>
        <name>ATP</name>
        <dbReference type="ChEBI" id="CHEBI:30616"/>
    </ligand>
</feature>
<dbReference type="EMBL" id="QLSX01000004">
    <property type="protein sequence ID" value="RAR62038.1"/>
    <property type="molecule type" value="Genomic_DNA"/>
</dbReference>
<keyword evidence="4 12" id="KW-0963">Cytoplasm</keyword>
<dbReference type="Pfam" id="PF00587">
    <property type="entry name" value="tRNA-synt_2b"/>
    <property type="match status" value="1"/>
</dbReference>
<organism evidence="17 18">
    <name type="scientific">Onishia taeanensis</name>
    <dbReference type="NCBI Taxonomy" id="284577"/>
    <lineage>
        <taxon>Bacteria</taxon>
        <taxon>Pseudomonadati</taxon>
        <taxon>Pseudomonadota</taxon>
        <taxon>Gammaproteobacteria</taxon>
        <taxon>Oceanospirillales</taxon>
        <taxon>Halomonadaceae</taxon>
        <taxon>Onishia</taxon>
    </lineage>
</organism>
<dbReference type="OrthoDB" id="9804647at2"/>
<dbReference type="InterPro" id="IPR045864">
    <property type="entry name" value="aa-tRNA-synth_II/BPL/LPL"/>
</dbReference>
<comment type="catalytic activity">
    <reaction evidence="10 12">
        <text>tRNA(Sec) + L-serine + ATP = L-seryl-tRNA(Sec) + AMP + diphosphate + H(+)</text>
        <dbReference type="Rhea" id="RHEA:42580"/>
        <dbReference type="Rhea" id="RHEA-COMP:9742"/>
        <dbReference type="Rhea" id="RHEA-COMP:10128"/>
        <dbReference type="ChEBI" id="CHEBI:15378"/>
        <dbReference type="ChEBI" id="CHEBI:30616"/>
        <dbReference type="ChEBI" id="CHEBI:33019"/>
        <dbReference type="ChEBI" id="CHEBI:33384"/>
        <dbReference type="ChEBI" id="CHEBI:78442"/>
        <dbReference type="ChEBI" id="CHEBI:78533"/>
        <dbReference type="ChEBI" id="CHEBI:456215"/>
        <dbReference type="EC" id="6.1.1.11"/>
    </reaction>
</comment>
<dbReference type="InterPro" id="IPR015866">
    <property type="entry name" value="Ser-tRNA-synth_1_N"/>
</dbReference>
<dbReference type="InterPro" id="IPR002317">
    <property type="entry name" value="Ser-tRNA-ligase_type_1"/>
</dbReference>
<feature type="region of interest" description="Disordered" evidence="15">
    <location>
        <begin position="34"/>
        <end position="62"/>
    </location>
</feature>
<comment type="subunit">
    <text evidence="12">Homodimer. The tRNA molecule binds across the dimer.</text>
</comment>
<dbReference type="AlphaFoldDB" id="A0A328XSP2"/>
<dbReference type="Pfam" id="PF02403">
    <property type="entry name" value="Seryl_tRNA_N"/>
    <property type="match status" value="1"/>
</dbReference>
<evidence type="ECO:0000256" key="8">
    <source>
        <dbReference type="ARBA" id="ARBA00022917"/>
    </source>
</evidence>
<feature type="binding site" evidence="13">
    <location>
        <position position="262"/>
    </location>
    <ligand>
        <name>L-serine</name>
        <dbReference type="ChEBI" id="CHEBI:33384"/>
    </ligand>
</feature>
<feature type="binding site" evidence="13">
    <location>
        <position position="383"/>
    </location>
    <ligand>
        <name>L-serine</name>
        <dbReference type="ChEBI" id="CHEBI:33384"/>
    </ligand>
</feature>
<dbReference type="HAMAP" id="MF_00176">
    <property type="entry name" value="Ser_tRNA_synth_type1"/>
    <property type="match status" value="1"/>
</dbReference>
<dbReference type="PIRSF" id="PIRSF001529">
    <property type="entry name" value="Ser-tRNA-synth_IIa"/>
    <property type="match status" value="1"/>
</dbReference>
<keyword evidence="8 12" id="KW-0648">Protein biosynthesis</keyword>
<comment type="caution">
    <text evidence="17">The sequence shown here is derived from an EMBL/GenBank/DDBJ whole genome shotgun (WGS) entry which is preliminary data.</text>
</comment>
<proteinExistence type="inferred from homology"/>
<dbReference type="GO" id="GO:0016260">
    <property type="term" value="P:selenocysteine biosynthetic process"/>
    <property type="evidence" value="ECO:0007669"/>
    <property type="project" value="UniProtKB-UniRule"/>
</dbReference>
<dbReference type="InterPro" id="IPR002314">
    <property type="entry name" value="aa-tRNA-synt_IIb"/>
</dbReference>
<dbReference type="SUPFAM" id="SSF55681">
    <property type="entry name" value="Class II aaRS and biotin synthetases"/>
    <property type="match status" value="1"/>
</dbReference>
<dbReference type="SUPFAM" id="SSF46589">
    <property type="entry name" value="tRNA-binding arm"/>
    <property type="match status" value="1"/>
</dbReference>
<evidence type="ECO:0000256" key="9">
    <source>
        <dbReference type="ARBA" id="ARBA00023146"/>
    </source>
</evidence>
<keyword evidence="6 12" id="KW-0547">Nucleotide-binding</keyword>
<evidence type="ECO:0000256" key="5">
    <source>
        <dbReference type="ARBA" id="ARBA00022598"/>
    </source>
</evidence>
<dbReference type="Gene3D" id="3.30.930.10">
    <property type="entry name" value="Bira Bifunctional Protein, Domain 2"/>
    <property type="match status" value="1"/>
</dbReference>
<dbReference type="EC" id="6.1.1.11" evidence="12"/>
<evidence type="ECO:0000256" key="6">
    <source>
        <dbReference type="ARBA" id="ARBA00022741"/>
    </source>
</evidence>
<accession>A0A328XSP2</accession>
<evidence type="ECO:0000313" key="17">
    <source>
        <dbReference type="EMBL" id="RAR62038.1"/>
    </source>
</evidence>
<comment type="subcellular location">
    <subcellularLocation>
        <location evidence="1 12">Cytoplasm</location>
    </subcellularLocation>
</comment>
<evidence type="ECO:0000256" key="7">
    <source>
        <dbReference type="ARBA" id="ARBA00022840"/>
    </source>
</evidence>
<feature type="binding site" evidence="12 14">
    <location>
        <begin position="262"/>
        <end position="264"/>
    </location>
    <ligand>
        <name>ATP</name>
        <dbReference type="ChEBI" id="CHEBI:30616"/>
    </ligand>
</feature>
<evidence type="ECO:0000259" key="16">
    <source>
        <dbReference type="PROSITE" id="PS50862"/>
    </source>
</evidence>
<evidence type="ECO:0000256" key="4">
    <source>
        <dbReference type="ARBA" id="ARBA00022490"/>
    </source>
</evidence>
<evidence type="ECO:0000256" key="10">
    <source>
        <dbReference type="ARBA" id="ARBA00047929"/>
    </source>
</evidence>
<comment type="domain">
    <text evidence="12">Consists of two distinct domains, a catalytic core and a N-terminal extension that is involved in tRNA binding.</text>
</comment>
<keyword evidence="5 12" id="KW-0436">Ligase</keyword>
<comment type="pathway">
    <text evidence="2 12">Aminoacyl-tRNA biosynthesis; selenocysteinyl-tRNA(Sec) biosynthesis; L-seryl-tRNA(Sec) from L-serine and tRNA(Sec): step 1/1.</text>
</comment>
<sequence>MLDPKLLRGDLDQVAQRLAKRGFTLDTAQLESLESKRRELQTQTEQLQSERNTRSKAIGKAKAEGQDIEPLLAEVSDLGDRLDAAKKALAGLQEEWDALVSALPNLPHDSVPEGESEDDNVELHRWGTPRDFDFEVKDHVDLGAKHGCLDFDMASKLTGSRFAVMRGPIARLHRALAQFMLDTQTEAHGYEECYVPYMVNADSLTGTGQLPKFGEDLFRLEGDQDYYLIPTAEVPLTNFARDEILEYKSLPMRLTAHTPCFRSEAGSHGRDTRGMIRQHQFDKVEMVQMVEPDKSYDALEEMRGHAEALLQALRLPYRVVTLCTGDIGFGATKTYDLEVWLPSQDTYREISSISNCEDFQARRMQARFRHPDHKKPQLLHTLNGSGLAVGRCLLAVLENHQQADGSIVVPEALRPYMGGLEVING</sequence>
<evidence type="ECO:0000256" key="15">
    <source>
        <dbReference type="SAM" id="MobiDB-lite"/>
    </source>
</evidence>
<dbReference type="RefSeq" id="WP_112054427.1">
    <property type="nucleotide sequence ID" value="NZ_QLSX01000004.1"/>
</dbReference>
<feature type="binding site" evidence="12">
    <location>
        <position position="385"/>
    </location>
    <ligand>
        <name>L-serine</name>
        <dbReference type="ChEBI" id="CHEBI:33384"/>
    </ligand>
</feature>
<evidence type="ECO:0000256" key="14">
    <source>
        <dbReference type="PIRSR" id="PIRSR001529-2"/>
    </source>
</evidence>
<protein>
    <recommendedName>
        <fullName evidence="12">Serine--tRNA ligase</fullName>
        <ecNumber evidence="12">6.1.1.11</ecNumber>
    </recommendedName>
    <alternativeName>
        <fullName evidence="12">Seryl-tRNA synthetase</fullName>
        <shortName evidence="12">SerRS</shortName>
    </alternativeName>
    <alternativeName>
        <fullName evidence="12">Seryl-tRNA(Ser/Sec) synthetase</fullName>
    </alternativeName>
</protein>
<evidence type="ECO:0000256" key="13">
    <source>
        <dbReference type="PIRSR" id="PIRSR001529-1"/>
    </source>
</evidence>
<feature type="domain" description="Aminoacyl-transfer RNA synthetases class-II family profile" evidence="16">
    <location>
        <begin position="171"/>
        <end position="410"/>
    </location>
</feature>
<dbReference type="UniPathway" id="UPA00906">
    <property type="reaction ID" value="UER00895"/>
</dbReference>
<evidence type="ECO:0000256" key="1">
    <source>
        <dbReference type="ARBA" id="ARBA00004496"/>
    </source>
</evidence>
<dbReference type="PROSITE" id="PS50862">
    <property type="entry name" value="AA_TRNA_LIGASE_II"/>
    <property type="match status" value="1"/>
</dbReference>
<comment type="catalytic activity">
    <reaction evidence="11 12">
        <text>tRNA(Ser) + L-serine + ATP = L-seryl-tRNA(Ser) + AMP + diphosphate + H(+)</text>
        <dbReference type="Rhea" id="RHEA:12292"/>
        <dbReference type="Rhea" id="RHEA-COMP:9669"/>
        <dbReference type="Rhea" id="RHEA-COMP:9703"/>
        <dbReference type="ChEBI" id="CHEBI:15378"/>
        <dbReference type="ChEBI" id="CHEBI:30616"/>
        <dbReference type="ChEBI" id="CHEBI:33019"/>
        <dbReference type="ChEBI" id="CHEBI:33384"/>
        <dbReference type="ChEBI" id="CHEBI:78442"/>
        <dbReference type="ChEBI" id="CHEBI:78533"/>
        <dbReference type="ChEBI" id="CHEBI:456215"/>
        <dbReference type="EC" id="6.1.1.11"/>
    </reaction>
</comment>
<evidence type="ECO:0000256" key="3">
    <source>
        <dbReference type="ARBA" id="ARBA00010728"/>
    </source>
</evidence>
<feature type="binding site" evidence="12">
    <location>
        <begin position="231"/>
        <end position="233"/>
    </location>
    <ligand>
        <name>L-serine</name>
        <dbReference type="ChEBI" id="CHEBI:33384"/>
    </ligand>
</feature>
<dbReference type="Proteomes" id="UP000249700">
    <property type="component" value="Unassembled WGS sequence"/>
</dbReference>
<dbReference type="GO" id="GO:0005737">
    <property type="term" value="C:cytoplasm"/>
    <property type="evidence" value="ECO:0007669"/>
    <property type="project" value="UniProtKB-SubCell"/>
</dbReference>
<evidence type="ECO:0000313" key="18">
    <source>
        <dbReference type="Proteomes" id="UP000249700"/>
    </source>
</evidence>